<gene>
    <name evidence="2" type="ORF">GS597_11680</name>
</gene>
<reference evidence="2" key="1">
    <citation type="submission" date="2019-12" db="EMBL/GenBank/DDBJ databases">
        <title>High-Quality draft genome sequences of three cyanobacteria isolated from the limestone walls of the Old Cathedral of Coimbra.</title>
        <authorList>
            <person name="Tiago I."/>
            <person name="Soares F."/>
            <person name="Portugal A."/>
        </authorList>
    </citation>
    <scope>NUCLEOTIDE SEQUENCE [LARGE SCALE GENOMIC DNA]</scope>
    <source>
        <strain evidence="2">C</strain>
    </source>
</reference>
<feature type="transmembrane region" description="Helical" evidence="1">
    <location>
        <begin position="20"/>
        <end position="41"/>
    </location>
</feature>
<dbReference type="EMBL" id="WVIC01000022">
    <property type="protein sequence ID" value="NCJ07152.1"/>
    <property type="molecule type" value="Genomic_DNA"/>
</dbReference>
<sequence>MSSFAYTLKRTQQMTLSVPVQASLLTGLCMLTLWTLFFSTYPPAHNTLHQARHQTLGVACH</sequence>
<dbReference type="AlphaFoldDB" id="A0A8K1ZZU5"/>
<protein>
    <submittedName>
        <fullName evidence="2">CbtB-domain containing protein</fullName>
    </submittedName>
</protein>
<name>A0A8K1ZZU5_9CYAN</name>
<keyword evidence="1" id="KW-1133">Transmembrane helix</keyword>
<accession>A0A8K1ZZU5</accession>
<keyword evidence="3" id="KW-1185">Reference proteome</keyword>
<evidence type="ECO:0000256" key="1">
    <source>
        <dbReference type="SAM" id="Phobius"/>
    </source>
</evidence>
<evidence type="ECO:0000313" key="2">
    <source>
        <dbReference type="EMBL" id="NCJ07152.1"/>
    </source>
</evidence>
<organism evidence="2 3">
    <name type="scientific">Petrachloros mirabilis ULC683</name>
    <dbReference type="NCBI Taxonomy" id="2781853"/>
    <lineage>
        <taxon>Bacteria</taxon>
        <taxon>Bacillati</taxon>
        <taxon>Cyanobacteriota</taxon>
        <taxon>Cyanophyceae</taxon>
        <taxon>Synechococcales</taxon>
        <taxon>Petrachlorosaceae</taxon>
        <taxon>Petrachloros</taxon>
        <taxon>Petrachloros mirabilis</taxon>
    </lineage>
</organism>
<dbReference type="Proteomes" id="UP000607397">
    <property type="component" value="Unassembled WGS sequence"/>
</dbReference>
<keyword evidence="1" id="KW-0812">Transmembrane</keyword>
<evidence type="ECO:0000313" key="3">
    <source>
        <dbReference type="Proteomes" id="UP000607397"/>
    </source>
</evidence>
<comment type="caution">
    <text evidence="2">The sequence shown here is derived from an EMBL/GenBank/DDBJ whole genome shotgun (WGS) entry which is preliminary data.</text>
</comment>
<keyword evidence="1" id="KW-0472">Membrane</keyword>
<proteinExistence type="predicted"/>